<protein>
    <recommendedName>
        <fullName evidence="3">DUF4309 domain-containing protein</fullName>
    </recommendedName>
</protein>
<gene>
    <name evidence="1" type="ORF">P5G62_009800</name>
</gene>
<evidence type="ECO:0008006" key="3">
    <source>
        <dbReference type="Google" id="ProtNLM"/>
    </source>
</evidence>
<keyword evidence="2" id="KW-1185">Reference proteome</keyword>
<dbReference type="EMBL" id="JAROBZ020000001">
    <property type="protein sequence ID" value="MFB3167403.1"/>
    <property type="molecule type" value="Genomic_DNA"/>
</dbReference>
<dbReference type="Proteomes" id="UP001241748">
    <property type="component" value="Unassembled WGS sequence"/>
</dbReference>
<dbReference type="RefSeq" id="WP_306074938.1">
    <property type="nucleotide sequence ID" value="NZ_JAROBZ020000001.1"/>
</dbReference>
<organism evidence="1 2">
    <name type="scientific">Neobacillus driksii</name>
    <dbReference type="NCBI Taxonomy" id="3035913"/>
    <lineage>
        <taxon>Bacteria</taxon>
        <taxon>Bacillati</taxon>
        <taxon>Bacillota</taxon>
        <taxon>Bacilli</taxon>
        <taxon>Bacillales</taxon>
        <taxon>Bacillaceae</taxon>
        <taxon>Neobacillus</taxon>
    </lineage>
</organism>
<accession>A0ABV4YS52</accession>
<evidence type="ECO:0000313" key="2">
    <source>
        <dbReference type="Proteomes" id="UP001241748"/>
    </source>
</evidence>
<comment type="caution">
    <text evidence="1">The sequence shown here is derived from an EMBL/GenBank/DDBJ whole genome shotgun (WGS) entry which is preliminary data.</text>
</comment>
<reference evidence="1 2" key="1">
    <citation type="submission" date="2024-05" db="EMBL/GenBank/DDBJ databases">
        <authorList>
            <person name="Venkateswaran K."/>
        </authorList>
    </citation>
    <scope>NUCLEOTIDE SEQUENCE [LARGE SCALE GENOMIC DNA]</scope>
    <source>
        <strain evidence="1 2">179-C4-2-HS</strain>
    </source>
</reference>
<proteinExistence type="predicted"/>
<evidence type="ECO:0000313" key="1">
    <source>
        <dbReference type="EMBL" id="MFB3167403.1"/>
    </source>
</evidence>
<sequence>MRTVKTKKVLLILVCFLVIAVASIFFISDDKKQITSEIENKLNYKNITHVEVLDDNKSVVFIKNDDGTEGEIYLEKSLFSWDFKQDYSFIRAGVVDPIHISFLQSPFNNEQKSNVVLLRVFDGEISSVKIEKGKDVIHNFDLLKKGSDERFGLFKTKSNDVFDAKFIAYNKKGEVVFTNKISK</sequence>
<name>A0ABV4YS52_9BACI</name>